<reference evidence="5 6" key="1">
    <citation type="submission" date="2024-09" db="EMBL/GenBank/DDBJ databases">
        <authorList>
            <person name="Sun Q."/>
            <person name="Mori K."/>
        </authorList>
    </citation>
    <scope>NUCLEOTIDE SEQUENCE [LARGE SCALE GENOMIC DNA]</scope>
    <source>
        <strain evidence="5 6">JCM 3307</strain>
    </source>
</reference>
<dbReference type="SMART" id="SM00823">
    <property type="entry name" value="PKS_PP"/>
    <property type="match status" value="1"/>
</dbReference>
<gene>
    <name evidence="5" type="ORF">ACFFTR_45035</name>
</gene>
<dbReference type="Pfam" id="PF13193">
    <property type="entry name" value="AMP-binding_C"/>
    <property type="match status" value="1"/>
</dbReference>
<dbReference type="Gene3D" id="3.40.50.980">
    <property type="match status" value="2"/>
</dbReference>
<evidence type="ECO:0000256" key="2">
    <source>
        <dbReference type="ARBA" id="ARBA00022450"/>
    </source>
</evidence>
<dbReference type="SUPFAM" id="SSF52777">
    <property type="entry name" value="CoA-dependent acyltransferases"/>
    <property type="match status" value="4"/>
</dbReference>
<comment type="cofactor">
    <cofactor evidence="1">
        <name>pantetheine 4'-phosphate</name>
        <dbReference type="ChEBI" id="CHEBI:47942"/>
    </cofactor>
</comment>
<comment type="caution">
    <text evidence="5">The sequence shown here is derived from an EMBL/GenBank/DDBJ whole genome shotgun (WGS) entry which is preliminary data.</text>
</comment>
<dbReference type="SUPFAM" id="SSF47336">
    <property type="entry name" value="ACP-like"/>
    <property type="match status" value="1"/>
</dbReference>
<dbReference type="PROSITE" id="PS00012">
    <property type="entry name" value="PHOSPHOPANTETHEINE"/>
    <property type="match status" value="1"/>
</dbReference>
<evidence type="ECO:0000256" key="3">
    <source>
        <dbReference type="ARBA" id="ARBA00022553"/>
    </source>
</evidence>
<dbReference type="Pfam" id="PF00668">
    <property type="entry name" value="Condensation"/>
    <property type="match status" value="2"/>
</dbReference>
<evidence type="ECO:0000313" key="6">
    <source>
        <dbReference type="Proteomes" id="UP001589608"/>
    </source>
</evidence>
<dbReference type="InterPro" id="IPR025110">
    <property type="entry name" value="AMP-bd_C"/>
</dbReference>
<dbReference type="RefSeq" id="WP_380031029.1">
    <property type="nucleotide sequence ID" value="NZ_JBHMCA010000074.1"/>
</dbReference>
<dbReference type="PANTHER" id="PTHR45527">
    <property type="entry name" value="NONRIBOSOMAL PEPTIDE SYNTHETASE"/>
    <property type="match status" value="1"/>
</dbReference>
<dbReference type="Proteomes" id="UP001589608">
    <property type="component" value="Unassembled WGS sequence"/>
</dbReference>
<organism evidence="5 6">
    <name type="scientific">Dactylosporangium vinaceum</name>
    <dbReference type="NCBI Taxonomy" id="53362"/>
    <lineage>
        <taxon>Bacteria</taxon>
        <taxon>Bacillati</taxon>
        <taxon>Actinomycetota</taxon>
        <taxon>Actinomycetes</taxon>
        <taxon>Micromonosporales</taxon>
        <taxon>Micromonosporaceae</taxon>
        <taxon>Dactylosporangium</taxon>
    </lineage>
</organism>
<keyword evidence="6" id="KW-1185">Reference proteome</keyword>
<dbReference type="InterPro" id="IPR020845">
    <property type="entry name" value="AMP-binding_CS"/>
</dbReference>
<evidence type="ECO:0000256" key="1">
    <source>
        <dbReference type="ARBA" id="ARBA00001957"/>
    </source>
</evidence>
<dbReference type="Gene3D" id="2.30.38.10">
    <property type="entry name" value="Luciferase, Domain 3"/>
    <property type="match status" value="1"/>
</dbReference>
<dbReference type="Gene3D" id="3.30.559.10">
    <property type="entry name" value="Chloramphenicol acetyltransferase-like domain"/>
    <property type="match status" value="2"/>
</dbReference>
<dbReference type="InterPro" id="IPR009081">
    <property type="entry name" value="PP-bd_ACP"/>
</dbReference>
<feature type="domain" description="Carrier" evidence="4">
    <location>
        <begin position="953"/>
        <end position="1028"/>
    </location>
</feature>
<dbReference type="Gene3D" id="3.30.300.30">
    <property type="match status" value="1"/>
</dbReference>
<dbReference type="PROSITE" id="PS50075">
    <property type="entry name" value="CARRIER"/>
    <property type="match status" value="1"/>
</dbReference>
<dbReference type="SUPFAM" id="SSF56801">
    <property type="entry name" value="Acetyl-CoA synthetase-like"/>
    <property type="match status" value="2"/>
</dbReference>
<sequence length="1510" mass="160920">MAELSYAQRRLWFLAQLEAPDGLYNIPAVVRMPGADPGALAAALRDVLERHEVLRTVIAADAGQPRPRVLRMAELDWSLQTVPALDIEAAVRCAFDLSADLPIRAWLVDGQTLVVVLHHIAADGLSLGVLGRDISTAYAARLGGRAPGWEPLPVQYADYAAWQHELLGAADDPDSRLSRLLDFWRAALEDSPEELRLPADRPRPAVPSHRGHGVEFAVPAEQHARLVAIARESRATPFMILQAAFALLLSRLGAGPDVPIGVAVAGRTDDALDDLVGCFVNTLVVRADVSGNPTFRRLLERVRDTGLAALEHEELPFEVLVERLAPARSAARHPLFQVMLAMQSGPPAALQLPGTSAERQSIGSSPDALAKFDLDLTIVDSHTADGAPAGLRGVLIGAADLFTAETVARLAARWTRLLAAIAGGPDRRIAGLDVLDPDERRQLLDDWRGPAVPLGPATIPDLFAAQVARDPGATALAEGAEELSYAELDAHSNRLARYLIGAGIGPQSVVGILLPRGAEAIAALLALLKAGAAYLLIDPDQPLERIERLTGSAGTTAVLTTAAESERTHGLGCRRIELDTPRMAAALAAVGAERLTDAERLAPLRPAHAAYVVYTSGSTGEPKGVVVSHAALANLSAAHERFAVGPGARVAQFASVSFDNFATEWSMALLRGATLVIVPPDRRLGEPLAAFLAEAGITHATLPPSVLSTLDERTVRGVRVLEVGGEASPPELIERWAAHRTLFNTYGPTESTVDATTWRCEPGTAVVSIGRPIPNTRAFVLDGRLALVPPGSVGELYLTGASLAQGYLGRAGLTGERFVACPFEPGRRMYRTGDLARWTPDGRLVFAGRADDQVKIRGFRIEPGEVQAVVADCPGVAQAIVVARDGALVAYVVPERGAPSPAVREHAARLLPGHMVPAAVVVLDAMPLTVNGKVDRRALPAPDFASAAGAGRAAAGPVEELLCGLFAEVLGLPGAGVDDDFFALGGHSLLAVQLISRVREVFGAEVPLRAVFEAPTVAGLAAALPGAGLARAGIRPVAPRPERLPLSFAQRRLWFLDRLDGPGGLYHLRSSLRLSTVDATVLEQALLDVIGRHEALRTVIEVVDAEPYQRVVPIEELDWSLRPGPAEEFAFDLSAEAPIRAWLSDDGTLTVVLHHIAGDGLSMAPLARDFETAYAARLAGHAPQWEPLPVQYADYALWQRDLLSDGLLARQAAYWRETLAGAPEELTLPSDRPRPAVATHEGVAVPLAVPAELHRRLTDVARAHGVTMFMLVQASLAVTLSRLGAGTDIPIGIAVAGRPDPTLDDLVGFFVNTLVLRTDLSGDPPFAEVLRRVRRAGLDAFEHQDVPFDRLVEELAPARSLARHPLFQVMLGMQTAHRDAPRPDAGRVYAKFDLDVSVTELPGGAGLHGVVVAARDLFDADTVERVVGCWLRVLSAVAADPLVRLRRLDVVDRAQVLSAWNDTAVPVAPSTVPELFAVRVAEAPDALAVGGLSYRELDERSNRVANHLRG</sequence>
<dbReference type="NCBIfam" id="TIGR01733">
    <property type="entry name" value="AA-adenyl-dom"/>
    <property type="match status" value="1"/>
</dbReference>
<dbReference type="PROSITE" id="PS00455">
    <property type="entry name" value="AMP_BINDING"/>
    <property type="match status" value="1"/>
</dbReference>
<dbReference type="InterPro" id="IPR020806">
    <property type="entry name" value="PKS_PP-bd"/>
</dbReference>
<keyword evidence="2" id="KW-0596">Phosphopantetheine</keyword>
<evidence type="ECO:0000313" key="5">
    <source>
        <dbReference type="EMBL" id="MFB9450290.1"/>
    </source>
</evidence>
<dbReference type="Pfam" id="PF00550">
    <property type="entry name" value="PP-binding"/>
    <property type="match status" value="1"/>
</dbReference>
<dbReference type="InterPro" id="IPR023213">
    <property type="entry name" value="CAT-like_dom_sf"/>
</dbReference>
<dbReference type="PANTHER" id="PTHR45527:SF1">
    <property type="entry name" value="FATTY ACID SYNTHASE"/>
    <property type="match status" value="1"/>
</dbReference>
<accession>A0ABV5MN37</accession>
<dbReference type="InterPro" id="IPR010071">
    <property type="entry name" value="AA_adenyl_dom"/>
</dbReference>
<dbReference type="InterPro" id="IPR036736">
    <property type="entry name" value="ACP-like_sf"/>
</dbReference>
<dbReference type="Pfam" id="PF00501">
    <property type="entry name" value="AMP-binding"/>
    <property type="match status" value="1"/>
</dbReference>
<keyword evidence="3" id="KW-0597">Phosphoprotein</keyword>
<name>A0ABV5MN37_9ACTN</name>
<dbReference type="CDD" id="cd19540">
    <property type="entry name" value="LCL_NRPS-like"/>
    <property type="match status" value="2"/>
</dbReference>
<dbReference type="InterPro" id="IPR000873">
    <property type="entry name" value="AMP-dep_synth/lig_dom"/>
</dbReference>
<dbReference type="EMBL" id="JBHMCA010000074">
    <property type="protein sequence ID" value="MFB9450290.1"/>
    <property type="molecule type" value="Genomic_DNA"/>
</dbReference>
<evidence type="ECO:0000259" key="4">
    <source>
        <dbReference type="PROSITE" id="PS50075"/>
    </source>
</evidence>
<dbReference type="Gene3D" id="3.30.559.30">
    <property type="entry name" value="Nonribosomal peptide synthetase, condensation domain"/>
    <property type="match status" value="2"/>
</dbReference>
<protein>
    <submittedName>
        <fullName evidence="5">Amino acid adenylation domain-containing protein</fullName>
    </submittedName>
</protein>
<proteinExistence type="predicted"/>
<dbReference type="Gene3D" id="1.10.1200.10">
    <property type="entry name" value="ACP-like"/>
    <property type="match status" value="1"/>
</dbReference>
<dbReference type="InterPro" id="IPR006162">
    <property type="entry name" value="Ppantetheine_attach_site"/>
</dbReference>
<feature type="non-terminal residue" evidence="5">
    <location>
        <position position="1510"/>
    </location>
</feature>
<dbReference type="InterPro" id="IPR045851">
    <property type="entry name" value="AMP-bd_C_sf"/>
</dbReference>
<dbReference type="InterPro" id="IPR001242">
    <property type="entry name" value="Condensation_dom"/>
</dbReference>